<evidence type="ECO:0000256" key="3">
    <source>
        <dbReference type="ARBA" id="ARBA00022771"/>
    </source>
</evidence>
<reference evidence="8 9" key="1">
    <citation type="submission" date="2024-03" db="EMBL/GenBank/DDBJ databases">
        <title>The genome assembly and annotation of the cricket Gryllus longicercus Weissman &amp; Gray.</title>
        <authorList>
            <person name="Szrajer S."/>
            <person name="Gray D."/>
            <person name="Ylla G."/>
        </authorList>
    </citation>
    <scope>NUCLEOTIDE SEQUENCE [LARGE SCALE GENOMIC DNA]</scope>
    <source>
        <strain evidence="8">DAG 2021-001</strain>
        <tissue evidence="8">Whole body minus gut</tissue>
    </source>
</reference>
<feature type="domain" description="C2H2-type" evidence="7">
    <location>
        <begin position="34"/>
        <end position="61"/>
    </location>
</feature>
<evidence type="ECO:0000256" key="5">
    <source>
        <dbReference type="PROSITE-ProRule" id="PRU00042"/>
    </source>
</evidence>
<dbReference type="SMART" id="SM00355">
    <property type="entry name" value="ZnF_C2H2"/>
    <property type="match status" value="4"/>
</dbReference>
<dbReference type="PANTHER" id="PTHR24379">
    <property type="entry name" value="KRAB AND ZINC FINGER DOMAIN-CONTAINING"/>
    <property type="match status" value="1"/>
</dbReference>
<dbReference type="GO" id="GO:0008270">
    <property type="term" value="F:zinc ion binding"/>
    <property type="evidence" value="ECO:0007669"/>
    <property type="project" value="UniProtKB-KW"/>
</dbReference>
<dbReference type="InterPro" id="IPR013087">
    <property type="entry name" value="Znf_C2H2_type"/>
</dbReference>
<keyword evidence="3 5" id="KW-0863">Zinc-finger</keyword>
<feature type="compositionally biased region" description="Basic and acidic residues" evidence="6">
    <location>
        <begin position="1"/>
        <end position="16"/>
    </location>
</feature>
<feature type="region of interest" description="Disordered" evidence="6">
    <location>
        <begin position="1"/>
        <end position="31"/>
    </location>
</feature>
<protein>
    <recommendedName>
        <fullName evidence="7">C2H2-type domain-containing protein</fullName>
    </recommendedName>
</protein>
<dbReference type="InterPro" id="IPR036236">
    <property type="entry name" value="Znf_C2H2_sf"/>
</dbReference>
<evidence type="ECO:0000313" key="9">
    <source>
        <dbReference type="Proteomes" id="UP001378592"/>
    </source>
</evidence>
<evidence type="ECO:0000313" key="8">
    <source>
        <dbReference type="EMBL" id="KAK7862219.1"/>
    </source>
</evidence>
<feature type="domain" description="C2H2-type" evidence="7">
    <location>
        <begin position="61"/>
        <end position="88"/>
    </location>
</feature>
<dbReference type="PROSITE" id="PS00028">
    <property type="entry name" value="ZINC_FINGER_C2H2_1"/>
    <property type="match status" value="4"/>
</dbReference>
<feature type="domain" description="C2H2-type" evidence="7">
    <location>
        <begin position="89"/>
        <end position="116"/>
    </location>
</feature>
<accession>A0AAN9VCC1</accession>
<evidence type="ECO:0000256" key="4">
    <source>
        <dbReference type="ARBA" id="ARBA00022833"/>
    </source>
</evidence>
<sequence>MQREDDHLSTFKREEDTPPGSPSVESEEQTARNFDCPECHMTFVEQVKLKEHRYTHVAGRHECAICHARCRSSHHLARHMRVHRLDAALRCKICNATFARRPPLLVHLAGHSERRPFRCDFCDSRFAQHRPWLEHVRIHKLRAQLDNQAYAAAAAAQVKAEAEVKAEAGAEAAAQGRPSPAS</sequence>
<organism evidence="8 9">
    <name type="scientific">Gryllus longicercus</name>
    <dbReference type="NCBI Taxonomy" id="2509291"/>
    <lineage>
        <taxon>Eukaryota</taxon>
        <taxon>Metazoa</taxon>
        <taxon>Ecdysozoa</taxon>
        <taxon>Arthropoda</taxon>
        <taxon>Hexapoda</taxon>
        <taxon>Insecta</taxon>
        <taxon>Pterygota</taxon>
        <taxon>Neoptera</taxon>
        <taxon>Polyneoptera</taxon>
        <taxon>Orthoptera</taxon>
        <taxon>Ensifera</taxon>
        <taxon>Gryllidea</taxon>
        <taxon>Grylloidea</taxon>
        <taxon>Gryllidae</taxon>
        <taxon>Gryllinae</taxon>
        <taxon>Gryllus</taxon>
    </lineage>
</organism>
<dbReference type="SUPFAM" id="SSF57667">
    <property type="entry name" value="beta-beta-alpha zinc fingers"/>
    <property type="match status" value="2"/>
</dbReference>
<evidence type="ECO:0000256" key="2">
    <source>
        <dbReference type="ARBA" id="ARBA00022737"/>
    </source>
</evidence>
<comment type="caution">
    <text evidence="8">The sequence shown here is derived from an EMBL/GenBank/DDBJ whole genome shotgun (WGS) entry which is preliminary data.</text>
</comment>
<dbReference type="AlphaFoldDB" id="A0AAN9VCC1"/>
<name>A0AAN9VCC1_9ORTH</name>
<dbReference type="PANTHER" id="PTHR24379:SF121">
    <property type="entry name" value="C2H2-TYPE DOMAIN-CONTAINING PROTEIN"/>
    <property type="match status" value="1"/>
</dbReference>
<dbReference type="Pfam" id="PF00096">
    <property type="entry name" value="zf-C2H2"/>
    <property type="match status" value="1"/>
</dbReference>
<evidence type="ECO:0000256" key="1">
    <source>
        <dbReference type="ARBA" id="ARBA00022723"/>
    </source>
</evidence>
<keyword evidence="9" id="KW-1185">Reference proteome</keyword>
<gene>
    <name evidence="8" type="ORF">R5R35_010697</name>
</gene>
<dbReference type="PROSITE" id="PS50157">
    <property type="entry name" value="ZINC_FINGER_C2H2_2"/>
    <property type="match status" value="4"/>
</dbReference>
<feature type="domain" description="C2H2-type" evidence="7">
    <location>
        <begin position="117"/>
        <end position="139"/>
    </location>
</feature>
<evidence type="ECO:0000259" key="7">
    <source>
        <dbReference type="PROSITE" id="PS50157"/>
    </source>
</evidence>
<keyword evidence="4" id="KW-0862">Zinc</keyword>
<evidence type="ECO:0000256" key="6">
    <source>
        <dbReference type="SAM" id="MobiDB-lite"/>
    </source>
</evidence>
<keyword evidence="2" id="KW-0677">Repeat</keyword>
<dbReference type="Gene3D" id="3.30.160.60">
    <property type="entry name" value="Classic Zinc Finger"/>
    <property type="match status" value="2"/>
</dbReference>
<dbReference type="EMBL" id="JAZDUA010000287">
    <property type="protein sequence ID" value="KAK7862219.1"/>
    <property type="molecule type" value="Genomic_DNA"/>
</dbReference>
<dbReference type="Pfam" id="PF12874">
    <property type="entry name" value="zf-met"/>
    <property type="match status" value="1"/>
</dbReference>
<proteinExistence type="predicted"/>
<keyword evidence="1" id="KW-0479">Metal-binding</keyword>
<dbReference type="Proteomes" id="UP001378592">
    <property type="component" value="Unassembled WGS sequence"/>
</dbReference>